<comment type="caution">
    <text evidence="2">The sequence shown here is derived from an EMBL/GenBank/DDBJ whole genome shotgun (WGS) entry which is preliminary data.</text>
</comment>
<accession>A0AAE1RGR9</accession>
<gene>
    <name evidence="2" type="ORF">RND71_030626</name>
</gene>
<keyword evidence="3" id="KW-1185">Reference proteome</keyword>
<evidence type="ECO:0000256" key="1">
    <source>
        <dbReference type="SAM" id="MobiDB-lite"/>
    </source>
</evidence>
<evidence type="ECO:0000313" key="2">
    <source>
        <dbReference type="EMBL" id="KAK4351313.1"/>
    </source>
</evidence>
<organism evidence="2 3">
    <name type="scientific">Anisodus tanguticus</name>
    <dbReference type="NCBI Taxonomy" id="243964"/>
    <lineage>
        <taxon>Eukaryota</taxon>
        <taxon>Viridiplantae</taxon>
        <taxon>Streptophyta</taxon>
        <taxon>Embryophyta</taxon>
        <taxon>Tracheophyta</taxon>
        <taxon>Spermatophyta</taxon>
        <taxon>Magnoliopsida</taxon>
        <taxon>eudicotyledons</taxon>
        <taxon>Gunneridae</taxon>
        <taxon>Pentapetalae</taxon>
        <taxon>asterids</taxon>
        <taxon>lamiids</taxon>
        <taxon>Solanales</taxon>
        <taxon>Solanaceae</taxon>
        <taxon>Solanoideae</taxon>
        <taxon>Hyoscyameae</taxon>
        <taxon>Anisodus</taxon>
    </lineage>
</organism>
<reference evidence="2" key="1">
    <citation type="submission" date="2023-12" db="EMBL/GenBank/DDBJ databases">
        <title>Genome assembly of Anisodus tanguticus.</title>
        <authorList>
            <person name="Wang Y.-J."/>
        </authorList>
    </citation>
    <scope>NUCLEOTIDE SEQUENCE</scope>
    <source>
        <strain evidence="2">KB-2021</strain>
        <tissue evidence="2">Leaf</tissue>
    </source>
</reference>
<feature type="region of interest" description="Disordered" evidence="1">
    <location>
        <begin position="63"/>
        <end position="90"/>
    </location>
</feature>
<proteinExistence type="predicted"/>
<dbReference type="AlphaFoldDB" id="A0AAE1RGR9"/>
<name>A0AAE1RGR9_9SOLA</name>
<sequence>MKYRSKWLAFPFTEEWADALTYVDVGHRKNRFSNFSGSNDDIEVDTNTENVCISYEDEVARVEEVEKRSAPPTKRKTDAPSSSSSKQKKPPLHPIKLVMVIELVLALDPIHLMVSAEQQSPDLYPKHDYQLADSTSNHHPQQHRTQNYISKKNELQLERNFTLKLQHRISRSRRVQFEMVPEPIPVSKLGL</sequence>
<dbReference type="EMBL" id="JAVYJV010000016">
    <property type="protein sequence ID" value="KAK4351313.1"/>
    <property type="molecule type" value="Genomic_DNA"/>
</dbReference>
<dbReference type="Proteomes" id="UP001291623">
    <property type="component" value="Unassembled WGS sequence"/>
</dbReference>
<protein>
    <submittedName>
        <fullName evidence="2">Uncharacterized protein</fullName>
    </submittedName>
</protein>
<evidence type="ECO:0000313" key="3">
    <source>
        <dbReference type="Proteomes" id="UP001291623"/>
    </source>
</evidence>